<dbReference type="SUPFAM" id="SSF47226">
    <property type="entry name" value="Histidine-containing phosphotransfer domain, HPT domain"/>
    <property type="match status" value="1"/>
</dbReference>
<dbReference type="InterPro" id="IPR003661">
    <property type="entry name" value="HisK_dim/P_dom"/>
</dbReference>
<evidence type="ECO:0000256" key="3">
    <source>
        <dbReference type="ARBA" id="ARBA00012438"/>
    </source>
</evidence>
<dbReference type="Gene3D" id="3.40.50.2300">
    <property type="match status" value="1"/>
</dbReference>
<evidence type="ECO:0000256" key="5">
    <source>
        <dbReference type="ARBA" id="ARBA00022553"/>
    </source>
</evidence>
<evidence type="ECO:0000256" key="8">
    <source>
        <dbReference type="ARBA" id="ARBA00022840"/>
    </source>
</evidence>
<feature type="domain" description="Response regulatory" evidence="16">
    <location>
        <begin position="484"/>
        <end position="599"/>
    </location>
</feature>
<feature type="domain" description="Histidine kinase" evidence="15">
    <location>
        <begin position="238"/>
        <end position="459"/>
    </location>
</feature>
<dbReference type="CDD" id="cd00082">
    <property type="entry name" value="HisKA"/>
    <property type="match status" value="1"/>
</dbReference>
<dbReference type="GO" id="GO:0000155">
    <property type="term" value="F:phosphorelay sensor kinase activity"/>
    <property type="evidence" value="ECO:0007669"/>
    <property type="project" value="InterPro"/>
</dbReference>
<dbReference type="PROSITE" id="PS50110">
    <property type="entry name" value="RESPONSE_REGULATORY"/>
    <property type="match status" value="1"/>
</dbReference>
<evidence type="ECO:0000313" key="19">
    <source>
        <dbReference type="Proteomes" id="UP000260644"/>
    </source>
</evidence>
<feature type="modified residue" description="Phosphohistidine" evidence="12">
    <location>
        <position position="673"/>
    </location>
</feature>
<dbReference type="SMART" id="SM00387">
    <property type="entry name" value="HATPase_c"/>
    <property type="match status" value="1"/>
</dbReference>
<evidence type="ECO:0000256" key="11">
    <source>
        <dbReference type="ARBA" id="ARBA00023136"/>
    </source>
</evidence>
<feature type="modified residue" description="4-aspartylphosphate" evidence="13">
    <location>
        <position position="533"/>
    </location>
</feature>
<sequence>MQSKRIKYYLLGLFIFGMILFILLQFNSTNNIQKLIKGNEQLLQELNVKNELQKLQTNMAKTDSKVRGAVISQDTIHITGIEAEVAIIKSDLKEINRILKNDSTEKLLTQLNYLVEEKNTFNLMVLDTFYSNGKEAAEKMINNQKGKRLGEAITNIIHQLDSTRQSAVNHATHIVDSSGQKAQSWGTVLVIFACLTSLLAFLYILSRIHKQEQLIEALDESQRKEKKLGAVKEQFLANMSHEIRTPMNAVLGFTHLLKTQPLNEQSKEYVSAIETAGQNLLEIINDILDLSKIESGMMRIEPISFSIRSVLHGVNTLFKPKAAEKHLNFSVTVDELVPDILYGDPIRLTQVLVNLTSNAIKFTDHGHVAILVKKIWSEESAIRLLFTVSDSGIGIDPSKQQSIFDRFNQLEATTTRKFGGTGLGLTIVKQLVELQNGFISIESKTGEGATFKVELPFTLGESLAEDPNTYLLEGDLLPAHQDVKILVAEDNKMNQNLLKHLLTNWQLQFKIVNNGNEVLQALEKQHYDLVLLDIQMPEMDGYTVIQVIRNDLKSTIPVIAMTAHAMTGEREKCLQMGMSEYLTKPINEEELYKLIQLYTGKLPSKEHSTPYIQTENTATQLINMQYLQQLSNGDESFIKTMLEQFISQLPEELTRLKQAIQDEDLASIRAIAHTLKTTVAFIGLESHLYPFLDPLENLQESQYYPQIVVAQFNTLKQLSIQAVQEAIHLLL</sequence>
<dbReference type="Pfam" id="PF02518">
    <property type="entry name" value="HATPase_c"/>
    <property type="match status" value="1"/>
</dbReference>
<dbReference type="Gene3D" id="3.30.565.10">
    <property type="entry name" value="Histidine kinase-like ATPase, C-terminal domain"/>
    <property type="match status" value="1"/>
</dbReference>
<reference evidence="18 19" key="1">
    <citation type="submission" date="2018-07" db="EMBL/GenBank/DDBJ databases">
        <title>Chitinophaga K2CV101002-2 sp. nov., isolated from a monsoon evergreen broad-leaved forest soil.</title>
        <authorList>
            <person name="Lv Y."/>
        </authorList>
    </citation>
    <scope>NUCLEOTIDE SEQUENCE [LARGE SCALE GENOMIC DNA]</scope>
    <source>
        <strain evidence="18 19">GDMCC 1.1288</strain>
    </source>
</reference>
<dbReference type="Pfam" id="PF00072">
    <property type="entry name" value="Response_reg"/>
    <property type="match status" value="1"/>
</dbReference>
<feature type="transmembrane region" description="Helical" evidence="14">
    <location>
        <begin position="7"/>
        <end position="26"/>
    </location>
</feature>
<dbReference type="PANTHER" id="PTHR45339">
    <property type="entry name" value="HYBRID SIGNAL TRANSDUCTION HISTIDINE KINASE J"/>
    <property type="match status" value="1"/>
</dbReference>
<dbReference type="InterPro" id="IPR008207">
    <property type="entry name" value="Sig_transdc_His_kin_Hpt_dom"/>
</dbReference>
<evidence type="ECO:0000256" key="10">
    <source>
        <dbReference type="ARBA" id="ARBA00023012"/>
    </source>
</evidence>
<comment type="caution">
    <text evidence="18">The sequence shown here is derived from an EMBL/GenBank/DDBJ whole genome shotgun (WGS) entry which is preliminary data.</text>
</comment>
<keyword evidence="5 13" id="KW-0597">Phosphoprotein</keyword>
<evidence type="ECO:0000256" key="9">
    <source>
        <dbReference type="ARBA" id="ARBA00022989"/>
    </source>
</evidence>
<dbReference type="Proteomes" id="UP000260644">
    <property type="component" value="Unassembled WGS sequence"/>
</dbReference>
<dbReference type="InterPro" id="IPR036641">
    <property type="entry name" value="HPT_dom_sf"/>
</dbReference>
<keyword evidence="10" id="KW-0902">Two-component regulatory system</keyword>
<keyword evidence="7" id="KW-0547">Nucleotide-binding</keyword>
<dbReference type="EMBL" id="QPMM01000016">
    <property type="protein sequence ID" value="RFS19102.1"/>
    <property type="molecule type" value="Genomic_DNA"/>
</dbReference>
<dbReference type="InterPro" id="IPR001789">
    <property type="entry name" value="Sig_transdc_resp-reg_receiver"/>
</dbReference>
<keyword evidence="9 14" id="KW-1133">Transmembrane helix</keyword>
<dbReference type="RefSeq" id="WP_116978580.1">
    <property type="nucleotide sequence ID" value="NZ_QPMM01000016.1"/>
</dbReference>
<name>A0A3E1Y363_9BACT</name>
<feature type="transmembrane region" description="Helical" evidence="14">
    <location>
        <begin position="185"/>
        <end position="205"/>
    </location>
</feature>
<dbReference type="InterPro" id="IPR004358">
    <property type="entry name" value="Sig_transdc_His_kin-like_C"/>
</dbReference>
<dbReference type="Gene3D" id="1.10.287.130">
    <property type="match status" value="1"/>
</dbReference>
<evidence type="ECO:0000259" key="15">
    <source>
        <dbReference type="PROSITE" id="PS50109"/>
    </source>
</evidence>
<proteinExistence type="predicted"/>
<dbReference type="InterPro" id="IPR003594">
    <property type="entry name" value="HATPase_dom"/>
</dbReference>
<dbReference type="PROSITE" id="PS50109">
    <property type="entry name" value="HIS_KIN"/>
    <property type="match status" value="1"/>
</dbReference>
<gene>
    <name evidence="18" type="ORF">DVR12_25175</name>
</gene>
<dbReference type="SMART" id="SM00388">
    <property type="entry name" value="HisKA"/>
    <property type="match status" value="1"/>
</dbReference>
<evidence type="ECO:0000256" key="14">
    <source>
        <dbReference type="SAM" id="Phobius"/>
    </source>
</evidence>
<dbReference type="Pfam" id="PF01627">
    <property type="entry name" value="Hpt"/>
    <property type="match status" value="1"/>
</dbReference>
<keyword evidence="4" id="KW-1003">Cell membrane</keyword>
<accession>A0A3E1Y363</accession>
<dbReference type="SMART" id="SM00448">
    <property type="entry name" value="REC"/>
    <property type="match status" value="1"/>
</dbReference>
<evidence type="ECO:0000256" key="1">
    <source>
        <dbReference type="ARBA" id="ARBA00000085"/>
    </source>
</evidence>
<dbReference type="EC" id="2.7.13.3" evidence="3"/>
<evidence type="ECO:0000256" key="7">
    <source>
        <dbReference type="ARBA" id="ARBA00022741"/>
    </source>
</evidence>
<dbReference type="Pfam" id="PF00512">
    <property type="entry name" value="HisKA"/>
    <property type="match status" value="1"/>
</dbReference>
<comment type="catalytic activity">
    <reaction evidence="1">
        <text>ATP + protein L-histidine = ADP + protein N-phospho-L-histidine.</text>
        <dbReference type="EC" id="2.7.13.3"/>
    </reaction>
</comment>
<evidence type="ECO:0000256" key="12">
    <source>
        <dbReference type="PROSITE-ProRule" id="PRU00110"/>
    </source>
</evidence>
<evidence type="ECO:0000256" key="4">
    <source>
        <dbReference type="ARBA" id="ARBA00022475"/>
    </source>
</evidence>
<dbReference type="InterPro" id="IPR005467">
    <property type="entry name" value="His_kinase_dom"/>
</dbReference>
<dbReference type="PANTHER" id="PTHR45339:SF1">
    <property type="entry name" value="HYBRID SIGNAL TRANSDUCTION HISTIDINE KINASE J"/>
    <property type="match status" value="1"/>
</dbReference>
<evidence type="ECO:0000256" key="2">
    <source>
        <dbReference type="ARBA" id="ARBA00004651"/>
    </source>
</evidence>
<dbReference type="CDD" id="cd16922">
    <property type="entry name" value="HATPase_EvgS-ArcB-TorS-like"/>
    <property type="match status" value="1"/>
</dbReference>
<dbReference type="SUPFAM" id="SSF52172">
    <property type="entry name" value="CheY-like"/>
    <property type="match status" value="1"/>
</dbReference>
<dbReference type="SUPFAM" id="SSF55874">
    <property type="entry name" value="ATPase domain of HSP90 chaperone/DNA topoisomerase II/histidine kinase"/>
    <property type="match status" value="1"/>
</dbReference>
<evidence type="ECO:0000256" key="13">
    <source>
        <dbReference type="PROSITE-ProRule" id="PRU00169"/>
    </source>
</evidence>
<protein>
    <recommendedName>
        <fullName evidence="3">histidine kinase</fullName>
        <ecNumber evidence="3">2.7.13.3</ecNumber>
    </recommendedName>
</protein>
<dbReference type="InterPro" id="IPR011006">
    <property type="entry name" value="CheY-like_superfamily"/>
</dbReference>
<dbReference type="Gene3D" id="1.20.120.160">
    <property type="entry name" value="HPT domain"/>
    <property type="match status" value="1"/>
</dbReference>
<keyword evidence="19" id="KW-1185">Reference proteome</keyword>
<keyword evidence="11 14" id="KW-0472">Membrane</keyword>
<dbReference type="InterPro" id="IPR036097">
    <property type="entry name" value="HisK_dim/P_sf"/>
</dbReference>
<dbReference type="SUPFAM" id="SSF47384">
    <property type="entry name" value="Homodimeric domain of signal transducing histidine kinase"/>
    <property type="match status" value="1"/>
</dbReference>
<organism evidence="18 19">
    <name type="scientific">Chitinophaga silvatica</name>
    <dbReference type="NCBI Taxonomy" id="2282649"/>
    <lineage>
        <taxon>Bacteria</taxon>
        <taxon>Pseudomonadati</taxon>
        <taxon>Bacteroidota</taxon>
        <taxon>Chitinophagia</taxon>
        <taxon>Chitinophagales</taxon>
        <taxon>Chitinophagaceae</taxon>
        <taxon>Chitinophaga</taxon>
    </lineage>
</organism>
<dbReference type="GO" id="GO:0005886">
    <property type="term" value="C:plasma membrane"/>
    <property type="evidence" value="ECO:0007669"/>
    <property type="project" value="UniProtKB-SubCell"/>
</dbReference>
<comment type="subcellular location">
    <subcellularLocation>
        <location evidence="2">Cell membrane</location>
        <topology evidence="2">Multi-pass membrane protein</topology>
    </subcellularLocation>
</comment>
<dbReference type="FunFam" id="3.30.565.10:FF:000010">
    <property type="entry name" value="Sensor histidine kinase RcsC"/>
    <property type="match status" value="1"/>
</dbReference>
<keyword evidence="6 14" id="KW-0812">Transmembrane</keyword>
<evidence type="ECO:0000256" key="6">
    <source>
        <dbReference type="ARBA" id="ARBA00022692"/>
    </source>
</evidence>
<evidence type="ECO:0000259" key="17">
    <source>
        <dbReference type="PROSITE" id="PS50894"/>
    </source>
</evidence>
<dbReference type="InterPro" id="IPR036890">
    <property type="entry name" value="HATPase_C_sf"/>
</dbReference>
<evidence type="ECO:0000313" key="18">
    <source>
        <dbReference type="EMBL" id="RFS19102.1"/>
    </source>
</evidence>
<dbReference type="PROSITE" id="PS50894">
    <property type="entry name" value="HPT"/>
    <property type="match status" value="1"/>
</dbReference>
<feature type="domain" description="HPt" evidence="17">
    <location>
        <begin position="634"/>
        <end position="731"/>
    </location>
</feature>
<evidence type="ECO:0000259" key="16">
    <source>
        <dbReference type="PROSITE" id="PS50110"/>
    </source>
</evidence>
<keyword evidence="8" id="KW-0067">ATP-binding</keyword>
<dbReference type="CDD" id="cd17546">
    <property type="entry name" value="REC_hyHK_CKI1_RcsC-like"/>
    <property type="match status" value="1"/>
</dbReference>
<dbReference type="PRINTS" id="PR00344">
    <property type="entry name" value="BCTRLSENSOR"/>
</dbReference>
<dbReference type="GO" id="GO:0005524">
    <property type="term" value="F:ATP binding"/>
    <property type="evidence" value="ECO:0007669"/>
    <property type="project" value="UniProtKB-KW"/>
</dbReference>
<dbReference type="AlphaFoldDB" id="A0A3E1Y363"/>
<dbReference type="OrthoDB" id="9811889at2"/>